<proteinExistence type="predicted"/>
<organism evidence="2 3">
    <name type="scientific">Arctia plantaginis</name>
    <name type="common">Wood tiger moth</name>
    <name type="synonym">Phalaena plantaginis</name>
    <dbReference type="NCBI Taxonomy" id="874455"/>
    <lineage>
        <taxon>Eukaryota</taxon>
        <taxon>Metazoa</taxon>
        <taxon>Ecdysozoa</taxon>
        <taxon>Arthropoda</taxon>
        <taxon>Hexapoda</taxon>
        <taxon>Insecta</taxon>
        <taxon>Pterygota</taxon>
        <taxon>Neoptera</taxon>
        <taxon>Endopterygota</taxon>
        <taxon>Lepidoptera</taxon>
        <taxon>Glossata</taxon>
        <taxon>Ditrysia</taxon>
        <taxon>Noctuoidea</taxon>
        <taxon>Erebidae</taxon>
        <taxon>Arctiinae</taxon>
        <taxon>Arctia</taxon>
    </lineage>
</organism>
<comment type="caution">
    <text evidence="2">The sequence shown here is derived from an EMBL/GenBank/DDBJ whole genome shotgun (WGS) entry which is preliminary data.</text>
</comment>
<reference evidence="3 4" key="1">
    <citation type="submission" date="2020-04" db="EMBL/GenBank/DDBJ databases">
        <authorList>
            <person name="Wallbank WR R."/>
            <person name="Pardo Diaz C."/>
            <person name="Kozak K."/>
            <person name="Martin S."/>
            <person name="Jiggins C."/>
            <person name="Moest M."/>
            <person name="Warren A I."/>
            <person name="Byers J.R.P. K."/>
            <person name="Montejo-Kovacevich G."/>
            <person name="Yen C E."/>
        </authorList>
    </citation>
    <scope>NUCLEOTIDE SEQUENCE [LARGE SCALE GENOMIC DNA]</scope>
</reference>
<accession>A0A8S1BJH4</accession>
<dbReference type="Proteomes" id="UP000494106">
    <property type="component" value="Unassembled WGS sequence"/>
</dbReference>
<evidence type="ECO:0000313" key="1">
    <source>
        <dbReference type="EMBL" id="CAB3241761.1"/>
    </source>
</evidence>
<evidence type="ECO:0000313" key="4">
    <source>
        <dbReference type="Proteomes" id="UP000494256"/>
    </source>
</evidence>
<name>A0A8S1BJH4_ARCPL</name>
<dbReference type="AlphaFoldDB" id="A0A8S1BJH4"/>
<evidence type="ECO:0000313" key="2">
    <source>
        <dbReference type="EMBL" id="CAB3258789.1"/>
    </source>
</evidence>
<dbReference type="EMBL" id="CADEBC010000600">
    <property type="protein sequence ID" value="CAB3258789.1"/>
    <property type="molecule type" value="Genomic_DNA"/>
</dbReference>
<protein>
    <submittedName>
        <fullName evidence="2">Uncharacterized protein</fullName>
    </submittedName>
</protein>
<dbReference type="EMBL" id="CADEBD010000311">
    <property type="protein sequence ID" value="CAB3241761.1"/>
    <property type="molecule type" value="Genomic_DNA"/>
</dbReference>
<evidence type="ECO:0000313" key="3">
    <source>
        <dbReference type="Proteomes" id="UP000494106"/>
    </source>
</evidence>
<keyword evidence="3" id="KW-1185">Reference proteome</keyword>
<dbReference type="Proteomes" id="UP000494256">
    <property type="component" value="Unassembled WGS sequence"/>
</dbReference>
<sequence length="149" mass="16974">MFAYSENHRWNCYEYEATENALVEAGINARILDYAPGRGGFPLNKVDALPNANIQDLNGLVTNGIGRGWREGVHMRLTAHPPEMPYADCANRQLFVHDIDRVEALEHDDRIQFFNAWGLPTLPAAFLPPQTDMERTKHHMLVPLRFSNC</sequence>
<gene>
    <name evidence="2" type="ORF">APLA_LOCUS16667</name>
    <name evidence="1" type="ORF">APLA_LOCUS9601</name>
</gene>